<accession>A0A9J6P004</accession>
<comment type="caution">
    <text evidence="2">The sequence shown here is derived from an EMBL/GenBank/DDBJ whole genome shotgun (WGS) entry which is preliminary data.</text>
</comment>
<dbReference type="PANTHER" id="PTHR21530">
    <property type="entry name" value="PHEROMONE SHUTDOWN PROTEIN"/>
    <property type="match status" value="1"/>
</dbReference>
<evidence type="ECO:0000313" key="2">
    <source>
        <dbReference type="EMBL" id="MCM1990119.1"/>
    </source>
</evidence>
<organism evidence="2 3">
    <name type="scientific">Oceanirhabdus seepicola</name>
    <dbReference type="NCBI Taxonomy" id="2828781"/>
    <lineage>
        <taxon>Bacteria</taxon>
        <taxon>Bacillati</taxon>
        <taxon>Bacillota</taxon>
        <taxon>Clostridia</taxon>
        <taxon>Eubacteriales</taxon>
        <taxon>Clostridiaceae</taxon>
        <taxon>Oceanirhabdus</taxon>
    </lineage>
</organism>
<dbReference type="InterPro" id="IPR005230">
    <property type="entry name" value="TraB_bac"/>
</dbReference>
<dbReference type="EMBL" id="JAGSOJ010000002">
    <property type="protein sequence ID" value="MCM1990119.1"/>
    <property type="molecule type" value="Genomic_DNA"/>
</dbReference>
<dbReference type="RefSeq" id="WP_250859161.1">
    <property type="nucleotide sequence ID" value="NZ_JAGSOJ010000002.1"/>
</dbReference>
<name>A0A9J6P004_9CLOT</name>
<feature type="transmembrane region" description="Helical" evidence="1">
    <location>
        <begin position="360"/>
        <end position="387"/>
    </location>
</feature>
<dbReference type="Proteomes" id="UP001056429">
    <property type="component" value="Unassembled WGS sequence"/>
</dbReference>
<keyword evidence="1" id="KW-1133">Transmembrane helix</keyword>
<dbReference type="InterPro" id="IPR002816">
    <property type="entry name" value="TraB/PrgY/GumN_fam"/>
</dbReference>
<evidence type="ECO:0000256" key="1">
    <source>
        <dbReference type="SAM" id="Phobius"/>
    </source>
</evidence>
<sequence>MENENIHRVQYGEKEIILIATAHVSKKSVEEVKTVIETENPDSVCVELCENRYETIKDKDKWKNTDIFQVIKSGKSLLFLVNILLASYQKKMANKFGIEPGGEMIQGIKSADEIGANLVLADRDIQTTFSRIWGNIGFWGKIKLMFQAIMSAFGDEDISEEDLQELKSEDMLTTVLNELSTSFPDLATPLLHERDVYLAHKIKEAEGDKVVAVLGAAHVPGIKKELKNDIETNIDELCIKPEKKKWGKFVGWGISIGIISLIVYTLYSNRSDGLESILSWIIWNGSLSAIAGVLAFAHPLAILTAFAVAPISSLNPLLAAGWFAGIVEAYKRKPNVSDFEALSDDVGSIKGIWKNRVSRILLVVIFVNLGSTVGTLIGGAEVIKLFLQNIL</sequence>
<reference evidence="2" key="1">
    <citation type="journal article" date="2021" name="mSystems">
        <title>Bacteria and Archaea Synergistically Convert Glycine Betaine to Biogenic Methane in the Formosa Cold Seep of the South China Sea.</title>
        <authorList>
            <person name="Li L."/>
            <person name="Zhang W."/>
            <person name="Zhang S."/>
            <person name="Song L."/>
            <person name="Sun Q."/>
            <person name="Zhang H."/>
            <person name="Xiang H."/>
            <person name="Dong X."/>
        </authorList>
    </citation>
    <scope>NUCLEOTIDE SEQUENCE</scope>
    <source>
        <strain evidence="2">ZWT</strain>
    </source>
</reference>
<dbReference type="NCBIfam" id="TIGR00261">
    <property type="entry name" value="traB"/>
    <property type="match status" value="1"/>
</dbReference>
<dbReference type="AlphaFoldDB" id="A0A9J6P004"/>
<feature type="transmembrane region" description="Helical" evidence="1">
    <location>
        <begin position="287"/>
        <end position="309"/>
    </location>
</feature>
<evidence type="ECO:0000313" key="3">
    <source>
        <dbReference type="Proteomes" id="UP001056429"/>
    </source>
</evidence>
<dbReference type="CDD" id="cd14726">
    <property type="entry name" value="TraB_PrgY-like"/>
    <property type="match status" value="1"/>
</dbReference>
<gene>
    <name evidence="2" type="ORF">KDK92_10280</name>
</gene>
<protein>
    <submittedName>
        <fullName evidence="2">TraB/GumN family protein</fullName>
    </submittedName>
</protein>
<dbReference type="PANTHER" id="PTHR21530:SF7">
    <property type="entry name" value="TRAB DOMAIN-CONTAINING PROTEIN"/>
    <property type="match status" value="1"/>
</dbReference>
<reference evidence="2" key="2">
    <citation type="submission" date="2021-04" db="EMBL/GenBank/DDBJ databases">
        <authorList>
            <person name="Dong X."/>
        </authorList>
    </citation>
    <scope>NUCLEOTIDE SEQUENCE</scope>
    <source>
        <strain evidence="2">ZWT</strain>
    </source>
</reference>
<dbReference type="InterPro" id="IPR046345">
    <property type="entry name" value="TraB_PrgY-like"/>
</dbReference>
<keyword evidence="3" id="KW-1185">Reference proteome</keyword>
<proteinExistence type="predicted"/>
<keyword evidence="1" id="KW-0472">Membrane</keyword>
<dbReference type="Pfam" id="PF01963">
    <property type="entry name" value="TraB_PrgY_gumN"/>
    <property type="match status" value="1"/>
</dbReference>
<keyword evidence="1" id="KW-0812">Transmembrane</keyword>
<feature type="transmembrane region" description="Helical" evidence="1">
    <location>
        <begin position="249"/>
        <end position="267"/>
    </location>
</feature>